<evidence type="ECO:0000256" key="1">
    <source>
        <dbReference type="ARBA" id="ARBA00001933"/>
    </source>
</evidence>
<dbReference type="SUPFAM" id="SSF53383">
    <property type="entry name" value="PLP-dependent transferases"/>
    <property type="match status" value="1"/>
</dbReference>
<dbReference type="InterPro" id="IPR015421">
    <property type="entry name" value="PyrdxlP-dep_Trfase_major"/>
</dbReference>
<dbReference type="InterPro" id="IPR015424">
    <property type="entry name" value="PyrdxlP-dep_Trfase"/>
</dbReference>
<keyword evidence="5" id="KW-0456">Lyase</keyword>
<dbReference type="PANTHER" id="PTHR11808:SF15">
    <property type="entry name" value="CYSTATHIONINE GAMMA-LYASE"/>
    <property type="match status" value="1"/>
</dbReference>
<dbReference type="GO" id="GO:0005737">
    <property type="term" value="C:cytoplasm"/>
    <property type="evidence" value="ECO:0007669"/>
    <property type="project" value="TreeGrafter"/>
</dbReference>
<name>A0A521CH91_9EURY</name>
<dbReference type="GO" id="GO:0019346">
    <property type="term" value="P:transsulfuration"/>
    <property type="evidence" value="ECO:0007669"/>
    <property type="project" value="InterPro"/>
</dbReference>
<feature type="region of interest" description="Disordered" evidence="4">
    <location>
        <begin position="1"/>
        <end position="39"/>
    </location>
</feature>
<dbReference type="Gene3D" id="3.40.640.10">
    <property type="entry name" value="Type I PLP-dependent aspartate aminotransferase-like (Major domain)"/>
    <property type="match status" value="1"/>
</dbReference>
<dbReference type="FunFam" id="3.40.640.10:FF:000046">
    <property type="entry name" value="Cystathionine gamma-lyase"/>
    <property type="match status" value="1"/>
</dbReference>
<evidence type="ECO:0000256" key="4">
    <source>
        <dbReference type="SAM" id="MobiDB-lite"/>
    </source>
</evidence>
<dbReference type="GO" id="GO:0004123">
    <property type="term" value="F:cystathionine gamma-lyase activity"/>
    <property type="evidence" value="ECO:0007669"/>
    <property type="project" value="TreeGrafter"/>
</dbReference>
<gene>
    <name evidence="5" type="ORF">SAMN06264867_104199</name>
</gene>
<comment type="cofactor">
    <cofactor evidence="1">
        <name>pyridoxal 5'-phosphate</name>
        <dbReference type="ChEBI" id="CHEBI:597326"/>
    </cofactor>
</comment>
<organism evidence="5 6">
    <name type="scientific">Halorubrum cibi</name>
    <dbReference type="NCBI Taxonomy" id="413815"/>
    <lineage>
        <taxon>Archaea</taxon>
        <taxon>Methanobacteriati</taxon>
        <taxon>Methanobacteriota</taxon>
        <taxon>Stenosarchaea group</taxon>
        <taxon>Halobacteria</taxon>
        <taxon>Halobacteriales</taxon>
        <taxon>Haloferacaceae</taxon>
        <taxon>Halorubrum</taxon>
    </lineage>
</organism>
<dbReference type="EMBL" id="FXTD01000004">
    <property type="protein sequence ID" value="SMO58794.1"/>
    <property type="molecule type" value="Genomic_DNA"/>
</dbReference>
<dbReference type="GO" id="GO:0019343">
    <property type="term" value="P:cysteine biosynthetic process via cystathionine"/>
    <property type="evidence" value="ECO:0007669"/>
    <property type="project" value="TreeGrafter"/>
</dbReference>
<dbReference type="InterPro" id="IPR000277">
    <property type="entry name" value="Cys/Met-Metab_PyrdxlP-dep_enz"/>
</dbReference>
<dbReference type="InterPro" id="IPR015422">
    <property type="entry name" value="PyrdxlP-dep_Trfase_small"/>
</dbReference>
<evidence type="ECO:0000313" key="6">
    <source>
        <dbReference type="Proteomes" id="UP000319712"/>
    </source>
</evidence>
<dbReference type="InterPro" id="IPR054542">
    <property type="entry name" value="Cys_met_metab_PP"/>
</dbReference>
<dbReference type="Pfam" id="PF01053">
    <property type="entry name" value="Cys_Met_Meta_PP"/>
    <property type="match status" value="1"/>
</dbReference>
<dbReference type="RefSeq" id="WP_142986253.1">
    <property type="nucleotide sequence ID" value="NZ_FXTD01000004.1"/>
</dbReference>
<proteinExistence type="inferred from homology"/>
<dbReference type="Proteomes" id="UP000319712">
    <property type="component" value="Unassembled WGS sequence"/>
</dbReference>
<evidence type="ECO:0000256" key="2">
    <source>
        <dbReference type="ARBA" id="ARBA00009077"/>
    </source>
</evidence>
<reference evidence="5 6" key="1">
    <citation type="submission" date="2017-05" db="EMBL/GenBank/DDBJ databases">
        <authorList>
            <person name="Varghese N."/>
            <person name="Submissions S."/>
        </authorList>
    </citation>
    <scope>NUCLEOTIDE SEQUENCE [LARGE SCALE GENOMIC DNA]</scope>
    <source>
        <strain evidence="5 6">DSM 19504</strain>
    </source>
</reference>
<keyword evidence="6" id="KW-1185">Reference proteome</keyword>
<comment type="similarity">
    <text evidence="2">Belongs to the trans-sulfuration enzymes family.</text>
</comment>
<keyword evidence="3" id="KW-0663">Pyridoxal phosphate</keyword>
<evidence type="ECO:0000313" key="5">
    <source>
        <dbReference type="EMBL" id="SMO58794.1"/>
    </source>
</evidence>
<evidence type="ECO:0000256" key="3">
    <source>
        <dbReference type="ARBA" id="ARBA00022898"/>
    </source>
</evidence>
<dbReference type="AlphaFoldDB" id="A0A521CH91"/>
<sequence>MTRNDDDRSDRNRFATVAVGAAETEPRRSGGGANDVVPPVHLSTTFEWATGEDANEHDYSRESNPTRAALEARLARLEGGEHGLAFASGMAATSTTMLSLVPPGGHVVSSDSIYSGTEKLLTEHLVGRLGVDVDFVDARDPDRVADAVDADTDLIWAETPSNPLIRLYDIRSIADVADEYDVAFAVDGTFASPYCQAPLELGADVVVHSTTKYLNGHSDSIGGAVVTDDEEAFERSAFAQRVGLGNGLSPFDCFLVARGVKTLPARMERHERNATAVARFLEDHDRVDRVRYPGLESHPQHDLAREQMSGYGGMLSFEFDGTPVELEAFAEGLEVFTPGASLGGVESLVEVPSLMLPEEFARSEESAEVPETLVRVSVGLEDVRDLREDLRNALP</sequence>
<dbReference type="PIRSF" id="PIRSF001434">
    <property type="entry name" value="CGS"/>
    <property type="match status" value="1"/>
</dbReference>
<dbReference type="PANTHER" id="PTHR11808">
    <property type="entry name" value="TRANS-SULFURATION ENZYME FAMILY MEMBER"/>
    <property type="match status" value="1"/>
</dbReference>
<dbReference type="OrthoDB" id="43458at2157"/>
<dbReference type="PROSITE" id="PS00868">
    <property type="entry name" value="CYS_MET_METAB_PP"/>
    <property type="match status" value="1"/>
</dbReference>
<feature type="compositionally biased region" description="Basic and acidic residues" evidence="4">
    <location>
        <begin position="1"/>
        <end position="13"/>
    </location>
</feature>
<accession>A0A521CH91</accession>
<dbReference type="Gene3D" id="3.90.1150.10">
    <property type="entry name" value="Aspartate Aminotransferase, domain 1"/>
    <property type="match status" value="1"/>
</dbReference>
<dbReference type="CDD" id="cd00614">
    <property type="entry name" value="CGS_like"/>
    <property type="match status" value="1"/>
</dbReference>
<dbReference type="GO" id="GO:0030170">
    <property type="term" value="F:pyridoxal phosphate binding"/>
    <property type="evidence" value="ECO:0007669"/>
    <property type="project" value="InterPro"/>
</dbReference>
<protein>
    <submittedName>
        <fullName evidence="5">Cystathionine gamma-synthase/cystathionine gamma-lyase</fullName>
    </submittedName>
</protein>